<organism evidence="2">
    <name type="scientific">Sesamum latifolium</name>
    <dbReference type="NCBI Taxonomy" id="2727402"/>
    <lineage>
        <taxon>Eukaryota</taxon>
        <taxon>Viridiplantae</taxon>
        <taxon>Streptophyta</taxon>
        <taxon>Embryophyta</taxon>
        <taxon>Tracheophyta</taxon>
        <taxon>Spermatophyta</taxon>
        <taxon>Magnoliopsida</taxon>
        <taxon>eudicotyledons</taxon>
        <taxon>Gunneridae</taxon>
        <taxon>Pentapetalae</taxon>
        <taxon>asterids</taxon>
        <taxon>lamiids</taxon>
        <taxon>Lamiales</taxon>
        <taxon>Pedaliaceae</taxon>
        <taxon>Sesamum</taxon>
    </lineage>
</organism>
<reference evidence="2" key="2">
    <citation type="journal article" date="2024" name="Plant">
        <title>Genomic evolution and insights into agronomic trait innovations of Sesamum species.</title>
        <authorList>
            <person name="Miao H."/>
            <person name="Wang L."/>
            <person name="Qu L."/>
            <person name="Liu H."/>
            <person name="Sun Y."/>
            <person name="Le M."/>
            <person name="Wang Q."/>
            <person name="Wei S."/>
            <person name="Zheng Y."/>
            <person name="Lin W."/>
            <person name="Duan Y."/>
            <person name="Cao H."/>
            <person name="Xiong S."/>
            <person name="Wang X."/>
            <person name="Wei L."/>
            <person name="Li C."/>
            <person name="Ma Q."/>
            <person name="Ju M."/>
            <person name="Zhao R."/>
            <person name="Li G."/>
            <person name="Mu C."/>
            <person name="Tian Q."/>
            <person name="Mei H."/>
            <person name="Zhang T."/>
            <person name="Gao T."/>
            <person name="Zhang H."/>
        </authorList>
    </citation>
    <scope>NUCLEOTIDE SEQUENCE</scope>
    <source>
        <strain evidence="2">KEN1</strain>
    </source>
</reference>
<evidence type="ECO:0000313" key="2">
    <source>
        <dbReference type="EMBL" id="KAL0421122.1"/>
    </source>
</evidence>
<protein>
    <submittedName>
        <fullName evidence="2">Uncharacterized protein</fullName>
    </submittedName>
</protein>
<dbReference type="AlphaFoldDB" id="A0AAW2UVT5"/>
<feature type="transmembrane region" description="Helical" evidence="1">
    <location>
        <begin position="77"/>
        <end position="97"/>
    </location>
</feature>
<accession>A0AAW2UVT5</accession>
<evidence type="ECO:0000256" key="1">
    <source>
        <dbReference type="SAM" id="Phobius"/>
    </source>
</evidence>
<name>A0AAW2UVT5_9LAMI</name>
<dbReference type="EMBL" id="JACGWN010000011">
    <property type="protein sequence ID" value="KAL0421122.1"/>
    <property type="molecule type" value="Genomic_DNA"/>
</dbReference>
<sequence>MLELLPLFSPPGIKFDNSTGALLSSQDRYRRLVGHLFYLVFHDRTSPLLFSSLVSFFSILGCLIGMLLYICSVISRVLLVFGLFFLAKSSLQLCAYFDFRQGVLSRLTPFAHWLVSSWVVLLFHGKPRSRPPSLFPPPRPNIAAWPPLFANSCGSAISFKSSRFLLRFRFPFGAIIKLLSTLLKTQSFMSRPRIYCSTTCLQQQST</sequence>
<feature type="transmembrane region" description="Helical" evidence="1">
    <location>
        <begin position="48"/>
        <end position="70"/>
    </location>
</feature>
<comment type="caution">
    <text evidence="2">The sequence shown here is derived from an EMBL/GenBank/DDBJ whole genome shotgun (WGS) entry which is preliminary data.</text>
</comment>
<keyword evidence="1" id="KW-1133">Transmembrane helix</keyword>
<gene>
    <name evidence="2" type="ORF">Slati_3135100</name>
</gene>
<keyword evidence="1" id="KW-0812">Transmembrane</keyword>
<keyword evidence="1" id="KW-0472">Membrane</keyword>
<proteinExistence type="predicted"/>
<reference evidence="2" key="1">
    <citation type="submission" date="2020-06" db="EMBL/GenBank/DDBJ databases">
        <authorList>
            <person name="Li T."/>
            <person name="Hu X."/>
            <person name="Zhang T."/>
            <person name="Song X."/>
            <person name="Zhang H."/>
            <person name="Dai N."/>
            <person name="Sheng W."/>
            <person name="Hou X."/>
            <person name="Wei L."/>
        </authorList>
    </citation>
    <scope>NUCLEOTIDE SEQUENCE</scope>
    <source>
        <strain evidence="2">KEN1</strain>
        <tissue evidence="2">Leaf</tissue>
    </source>
</reference>